<sequence>MIYEVLTFEPTEAVLADAAATLMPSIKFFANTEGFNGLYFGPSDEDQCTAFMVIAWESHEHFKTMTALPGFPGITGLVGAMKSRPTIVNVPFQESPEAALSAGSTEVSTATLKPGKTIQDLGTAADALLAQLANEPACIKPCALGETIEEPGKFIVLVGWTSTKDHQEAVQKAGEVYMPLIGGFKEVVDMKLMHATFTKYA</sequence>
<accession>A0A8H5ETQ5</accession>
<proteinExistence type="predicted"/>
<reference evidence="1 2" key="1">
    <citation type="journal article" date="2020" name="ISME J.">
        <title>Uncovering the hidden diversity of litter-decomposition mechanisms in mushroom-forming fungi.</title>
        <authorList>
            <person name="Floudas D."/>
            <person name="Bentzer J."/>
            <person name="Ahren D."/>
            <person name="Johansson T."/>
            <person name="Persson P."/>
            <person name="Tunlid A."/>
        </authorList>
    </citation>
    <scope>NUCLEOTIDE SEQUENCE [LARGE SCALE GENOMIC DNA]</scope>
    <source>
        <strain evidence="1 2">CBS 101986</strain>
    </source>
</reference>
<dbReference type="InterPro" id="IPR011008">
    <property type="entry name" value="Dimeric_a/b-barrel"/>
</dbReference>
<dbReference type="SUPFAM" id="SSF54909">
    <property type="entry name" value="Dimeric alpha+beta barrel"/>
    <property type="match status" value="1"/>
</dbReference>
<dbReference type="Proteomes" id="UP000567179">
    <property type="component" value="Unassembled WGS sequence"/>
</dbReference>
<evidence type="ECO:0008006" key="3">
    <source>
        <dbReference type="Google" id="ProtNLM"/>
    </source>
</evidence>
<gene>
    <name evidence="1" type="ORF">D9619_003760</name>
</gene>
<evidence type="ECO:0000313" key="1">
    <source>
        <dbReference type="EMBL" id="KAF5312160.1"/>
    </source>
</evidence>
<dbReference type="EMBL" id="JAACJJ010000056">
    <property type="protein sequence ID" value="KAF5312160.1"/>
    <property type="molecule type" value="Genomic_DNA"/>
</dbReference>
<comment type="caution">
    <text evidence="1">The sequence shown here is derived from an EMBL/GenBank/DDBJ whole genome shotgun (WGS) entry which is preliminary data.</text>
</comment>
<evidence type="ECO:0000313" key="2">
    <source>
        <dbReference type="Proteomes" id="UP000567179"/>
    </source>
</evidence>
<dbReference type="OrthoDB" id="3830579at2759"/>
<name>A0A8H5ETQ5_9AGAR</name>
<organism evidence="1 2">
    <name type="scientific">Psilocybe cf. subviscida</name>
    <dbReference type="NCBI Taxonomy" id="2480587"/>
    <lineage>
        <taxon>Eukaryota</taxon>
        <taxon>Fungi</taxon>
        <taxon>Dikarya</taxon>
        <taxon>Basidiomycota</taxon>
        <taxon>Agaricomycotina</taxon>
        <taxon>Agaricomycetes</taxon>
        <taxon>Agaricomycetidae</taxon>
        <taxon>Agaricales</taxon>
        <taxon>Agaricineae</taxon>
        <taxon>Strophariaceae</taxon>
        <taxon>Psilocybe</taxon>
    </lineage>
</organism>
<keyword evidence="2" id="KW-1185">Reference proteome</keyword>
<dbReference type="AlphaFoldDB" id="A0A8H5ETQ5"/>
<protein>
    <recommendedName>
        <fullName evidence="3">ABM domain-containing protein</fullName>
    </recommendedName>
</protein>
<dbReference type="Gene3D" id="3.30.70.100">
    <property type="match status" value="2"/>
</dbReference>